<keyword evidence="2" id="KW-1185">Reference proteome</keyword>
<dbReference type="OrthoDB" id="3527238at2759"/>
<reference evidence="1 2" key="1">
    <citation type="submission" date="2017-12" db="EMBL/GenBank/DDBJ databases">
        <title>Comparative genomics of Botrytis spp.</title>
        <authorList>
            <person name="Valero-Jimenez C.A."/>
            <person name="Tapia P."/>
            <person name="Veloso J."/>
            <person name="Silva-Moreno E."/>
            <person name="Staats M."/>
            <person name="Valdes J.H."/>
            <person name="Van Kan J.A.L."/>
        </authorList>
    </citation>
    <scope>NUCLEOTIDE SEQUENCE [LARGE SCALE GENOMIC DNA]</scope>
    <source>
        <strain evidence="1 2">MUCL3349</strain>
    </source>
</reference>
<accession>A0A4Z1KTD0</accession>
<gene>
    <name evidence="1" type="ORF">BPOR_0235g00060</name>
</gene>
<dbReference type="AlphaFoldDB" id="A0A4Z1KTD0"/>
<protein>
    <submittedName>
        <fullName evidence="1">Uncharacterized protein</fullName>
    </submittedName>
</protein>
<proteinExistence type="predicted"/>
<sequence length="206" mass="23386">MATYNYLSTRHSIPITLQVPSTTINSTPSHSGTPPDRTPYFVSQQKNCEEFSAMSANTAFLQHNGMEFLKDDETADRKIQDLANFPEKYRLRSSKTRFLTRALSISDELMFLNHEEEVTWVHASVDKTGTLGLLPLLETCTTSNASVYFGDGFTKIKIEPLNSRPHTANKPYLRFGYKDGGDKALKYTYMRLSEDIIVVDYDSLHL</sequence>
<organism evidence="1 2">
    <name type="scientific">Botrytis porri</name>
    <dbReference type="NCBI Taxonomy" id="87229"/>
    <lineage>
        <taxon>Eukaryota</taxon>
        <taxon>Fungi</taxon>
        <taxon>Dikarya</taxon>
        <taxon>Ascomycota</taxon>
        <taxon>Pezizomycotina</taxon>
        <taxon>Leotiomycetes</taxon>
        <taxon>Helotiales</taxon>
        <taxon>Sclerotiniaceae</taxon>
        <taxon>Botrytis</taxon>
    </lineage>
</organism>
<comment type="caution">
    <text evidence="1">The sequence shown here is derived from an EMBL/GenBank/DDBJ whole genome shotgun (WGS) entry which is preliminary data.</text>
</comment>
<name>A0A4Z1KTD0_9HELO</name>
<evidence type="ECO:0000313" key="1">
    <source>
        <dbReference type="EMBL" id="TGO87305.1"/>
    </source>
</evidence>
<dbReference type="EMBL" id="PQXO01000235">
    <property type="protein sequence ID" value="TGO87305.1"/>
    <property type="molecule type" value="Genomic_DNA"/>
</dbReference>
<evidence type="ECO:0000313" key="2">
    <source>
        <dbReference type="Proteomes" id="UP000297280"/>
    </source>
</evidence>
<dbReference type="Proteomes" id="UP000297280">
    <property type="component" value="Unassembled WGS sequence"/>
</dbReference>